<organism evidence="1 2">
    <name type="scientific">Thermotoga neapolitana (strain ATCC 49049 / DSM 4359 / NBRC 107923 / NS-E)</name>
    <dbReference type="NCBI Taxonomy" id="309803"/>
    <lineage>
        <taxon>Bacteria</taxon>
        <taxon>Thermotogati</taxon>
        <taxon>Thermotogota</taxon>
        <taxon>Thermotogae</taxon>
        <taxon>Thermotogales</taxon>
        <taxon>Thermotogaceae</taxon>
        <taxon>Thermotoga</taxon>
    </lineage>
</organism>
<accession>B9K8S8</accession>
<dbReference type="HOGENOM" id="CLU_3349791_0_0_0"/>
<dbReference type="EMBL" id="CP000916">
    <property type="protein sequence ID" value="ACM23361.1"/>
    <property type="molecule type" value="Genomic_DNA"/>
</dbReference>
<protein>
    <submittedName>
        <fullName evidence="1">Uncharacterized protein</fullName>
    </submittedName>
</protein>
<reference evidence="1 2" key="1">
    <citation type="journal article" date="2009" name="Biosci. Biotechnol. Biochem.">
        <title>WeGAS: a web-based microbial genome annotation system.</title>
        <authorList>
            <person name="Lee D."/>
            <person name="Seo H."/>
            <person name="Park C."/>
            <person name="Park K."/>
        </authorList>
    </citation>
    <scope>NUCLEOTIDE SEQUENCE [LARGE SCALE GENOMIC DNA]</scope>
    <source>
        <strain evidence="2">ATCC 49049 / DSM 4359 / NBRC 107923 / NS-E</strain>
    </source>
</reference>
<proteinExistence type="predicted"/>
<evidence type="ECO:0000313" key="2">
    <source>
        <dbReference type="Proteomes" id="UP000000445"/>
    </source>
</evidence>
<dbReference type="STRING" id="309803.CTN_1185"/>
<gene>
    <name evidence="1" type="ordered locus">CTN_1185</name>
</gene>
<sequence>MGGNCNWHGKKGTEYAITGNEKIHAGLREVMYAGKME</sequence>
<dbReference type="KEGG" id="tna:CTN_1185"/>
<dbReference type="Proteomes" id="UP000000445">
    <property type="component" value="Chromosome"/>
</dbReference>
<evidence type="ECO:0000313" key="1">
    <source>
        <dbReference type="EMBL" id="ACM23361.1"/>
    </source>
</evidence>
<keyword evidence="2" id="KW-1185">Reference proteome</keyword>
<dbReference type="AlphaFoldDB" id="B9K8S8"/>
<name>B9K8S8_THENN</name>